<name>A0ABU5GUQ0_9BACT</name>
<dbReference type="Gene3D" id="2.60.40.10">
    <property type="entry name" value="Immunoglobulins"/>
    <property type="match status" value="3"/>
</dbReference>
<dbReference type="InterPro" id="IPR032179">
    <property type="entry name" value="Cry22Aa_Ig-like"/>
</dbReference>
<keyword evidence="3" id="KW-1185">Reference proteome</keyword>
<dbReference type="InterPro" id="IPR013783">
    <property type="entry name" value="Ig-like_fold"/>
</dbReference>
<evidence type="ECO:0000313" key="2">
    <source>
        <dbReference type="EMBL" id="MDY7224901.1"/>
    </source>
</evidence>
<dbReference type="PROSITE" id="PS51257">
    <property type="entry name" value="PROKAR_LIPOPROTEIN"/>
    <property type="match status" value="1"/>
</dbReference>
<evidence type="ECO:0000259" key="1">
    <source>
        <dbReference type="Pfam" id="PF16403"/>
    </source>
</evidence>
<dbReference type="EMBL" id="JAXIVS010000001">
    <property type="protein sequence ID" value="MDY7224901.1"/>
    <property type="molecule type" value="Genomic_DNA"/>
</dbReference>
<protein>
    <submittedName>
        <fullName evidence="2">DUF5011 domain-containing protein</fullName>
    </submittedName>
</protein>
<organism evidence="2 3">
    <name type="scientific">Hyalangium rubrum</name>
    <dbReference type="NCBI Taxonomy" id="3103134"/>
    <lineage>
        <taxon>Bacteria</taxon>
        <taxon>Pseudomonadati</taxon>
        <taxon>Myxococcota</taxon>
        <taxon>Myxococcia</taxon>
        <taxon>Myxococcales</taxon>
        <taxon>Cystobacterineae</taxon>
        <taxon>Archangiaceae</taxon>
        <taxon>Hyalangium</taxon>
    </lineage>
</organism>
<feature type="domain" description="Pesticidal crystal protein Cry22Aa Ig-like" evidence="1">
    <location>
        <begin position="139"/>
        <end position="211"/>
    </location>
</feature>
<dbReference type="RefSeq" id="WP_321543627.1">
    <property type="nucleotide sequence ID" value="NZ_JAXIVS010000001.1"/>
</dbReference>
<reference evidence="2 3" key="1">
    <citation type="submission" date="2023-12" db="EMBL/GenBank/DDBJ databases">
        <title>the genome sequence of Hyalangium sp. s54d21.</title>
        <authorList>
            <person name="Zhang X."/>
        </authorList>
    </citation>
    <scope>NUCLEOTIDE SEQUENCE [LARGE SCALE GENOMIC DNA]</scope>
    <source>
        <strain evidence="3">s54d21</strain>
    </source>
</reference>
<feature type="domain" description="Pesticidal crystal protein Cry22Aa Ig-like" evidence="1">
    <location>
        <begin position="311"/>
        <end position="380"/>
    </location>
</feature>
<evidence type="ECO:0000313" key="3">
    <source>
        <dbReference type="Proteomes" id="UP001291309"/>
    </source>
</evidence>
<comment type="caution">
    <text evidence="2">The sequence shown here is derived from an EMBL/GenBank/DDBJ whole genome shotgun (WGS) entry which is preliminary data.</text>
</comment>
<dbReference type="Pfam" id="PF16403">
    <property type="entry name" value="Bact_surface_Ig-like"/>
    <property type="match status" value="2"/>
</dbReference>
<sequence length="387" mass="41286">MRLGLHPNHGLGWLPRALMGGSLLLAVACGGELPPEEVADLSTLSSELDSCSPDVTPPVIFCQPEAGTRECLGYGYIIQESDLSSLPRDNCGIGYVNRDPVNTPGAGTYRTGVSAQDMAGNSAGCSTSWSIIDTQPPSITLRGPAQLLLPYGSPYVEQGATGNDSCDIYGANYPIRISGSVDPHMPGTYPITYTLSDRAGHVTRRTRLVTVLPQDSCTEQLAGPVLALQGHSQETLECGRNAWNDPGALAADACGAVTVQSYNSGHDEYGPGPNTSVEGNYTVQYLAWNGQGTTSALRTVTVRDTVPPTLRLQGEMYMRHTCGSAWVEPGYRADDSCYGNVSYSVQVSGNVNGWAAGRYTLTYEARDPGGRRSNLQKRIVDVVNCPW</sequence>
<accession>A0ABU5GUQ0</accession>
<proteinExistence type="predicted"/>
<dbReference type="Proteomes" id="UP001291309">
    <property type="component" value="Unassembled WGS sequence"/>
</dbReference>
<gene>
    <name evidence="2" type="ORF">SYV04_00845</name>
</gene>